<dbReference type="RefSeq" id="WP_036471474.1">
    <property type="nucleotide sequence ID" value="NZ_HG964446.1"/>
</dbReference>
<reference evidence="5 6" key="1">
    <citation type="submission" date="2016-01" db="EMBL/GenBank/DDBJ databases">
        <title>The new phylogeny of the genus Mycobacterium.</title>
        <authorList>
            <person name="Tarcisio F."/>
            <person name="Conor M."/>
            <person name="Antonella G."/>
            <person name="Elisabetta G."/>
            <person name="Giulia F.S."/>
            <person name="Sara T."/>
            <person name="Anna F."/>
            <person name="Clotilde B."/>
            <person name="Roberto B."/>
            <person name="Veronica D.S."/>
            <person name="Fabio R."/>
            <person name="Monica P."/>
            <person name="Olivier J."/>
            <person name="Enrico T."/>
            <person name="Nicola S."/>
        </authorList>
    </citation>
    <scope>NUCLEOTIDE SEQUENCE [LARGE SCALE GENOMIC DNA]</scope>
    <source>
        <strain evidence="5 6">DSM 44626</strain>
    </source>
</reference>
<feature type="compositionally biased region" description="Basic and acidic residues" evidence="3">
    <location>
        <begin position="46"/>
        <end position="65"/>
    </location>
</feature>
<gene>
    <name evidence="5" type="ORF">AWC29_03510</name>
</gene>
<keyword evidence="6" id="KW-1185">Reference proteome</keyword>
<accession>A0ABX3VX14</accession>
<sequence length="262" mass="28183">MHDPEGPDADDCGDPTDLTDPDDPQSCSRVPAPASETDIEDEVAEAEARAEAARARVERLHRAAESGDAEDAVVSPHAKQRSAKRTRKRLPRRPGRPRWLRRPGRKAIAAGVGIVVACASLGASGYMMWHHRTVAHDRRLAVEFAAAARQGITTLMSIDPEHAKENVQRMIDVSTGDLNAQLSAMSVLMVKKAQDSKIGNKVTVEAVAVESLSDNSGVVLVAAKTDATGPDNEKPPPALFRLSVTLDRDGGQLKMSKIDYLS</sequence>
<keyword evidence="4" id="KW-1133">Transmembrane helix</keyword>
<evidence type="ECO:0000256" key="4">
    <source>
        <dbReference type="SAM" id="Phobius"/>
    </source>
</evidence>
<keyword evidence="2 4" id="KW-0472">Membrane</keyword>
<dbReference type="Proteomes" id="UP000193710">
    <property type="component" value="Unassembled WGS sequence"/>
</dbReference>
<feature type="transmembrane region" description="Helical" evidence="4">
    <location>
        <begin position="107"/>
        <end position="129"/>
    </location>
</feature>
<protein>
    <recommendedName>
        <fullName evidence="7">Mce associated membrane protein</fullName>
    </recommendedName>
</protein>
<evidence type="ECO:0000256" key="2">
    <source>
        <dbReference type="ARBA" id="ARBA00023136"/>
    </source>
</evidence>
<evidence type="ECO:0000313" key="5">
    <source>
        <dbReference type="EMBL" id="ORW98837.1"/>
    </source>
</evidence>
<feature type="compositionally biased region" description="Basic residues" evidence="3">
    <location>
        <begin position="78"/>
        <end position="102"/>
    </location>
</feature>
<evidence type="ECO:0000313" key="6">
    <source>
        <dbReference type="Proteomes" id="UP000193710"/>
    </source>
</evidence>
<keyword evidence="4" id="KW-0812">Transmembrane</keyword>
<feature type="compositionally biased region" description="Acidic residues" evidence="3">
    <location>
        <begin position="1"/>
        <end position="23"/>
    </location>
</feature>
<dbReference type="PANTHER" id="PTHR37042">
    <property type="entry name" value="OUTER MEMBRANE PROTEIN RV1973"/>
    <property type="match status" value="1"/>
</dbReference>
<dbReference type="EMBL" id="LQPY01000046">
    <property type="protein sequence ID" value="ORW98837.1"/>
    <property type="molecule type" value="Genomic_DNA"/>
</dbReference>
<name>A0ABX3VX14_9MYCO</name>
<dbReference type="PANTHER" id="PTHR37042:SF4">
    <property type="entry name" value="OUTER MEMBRANE PROTEIN RV1973"/>
    <property type="match status" value="1"/>
</dbReference>
<comment type="caution">
    <text evidence="5">The sequence shown here is derived from an EMBL/GenBank/DDBJ whole genome shotgun (WGS) entry which is preliminary data.</text>
</comment>
<comment type="subcellular location">
    <subcellularLocation>
        <location evidence="1">Membrane</location>
    </subcellularLocation>
</comment>
<evidence type="ECO:0000256" key="3">
    <source>
        <dbReference type="SAM" id="MobiDB-lite"/>
    </source>
</evidence>
<organism evidence="5 6">
    <name type="scientific">Mycobacterium triplex</name>
    <dbReference type="NCBI Taxonomy" id="47839"/>
    <lineage>
        <taxon>Bacteria</taxon>
        <taxon>Bacillati</taxon>
        <taxon>Actinomycetota</taxon>
        <taxon>Actinomycetes</taxon>
        <taxon>Mycobacteriales</taxon>
        <taxon>Mycobacteriaceae</taxon>
        <taxon>Mycobacterium</taxon>
        <taxon>Mycobacterium simiae complex</taxon>
    </lineage>
</organism>
<feature type="region of interest" description="Disordered" evidence="3">
    <location>
        <begin position="1"/>
        <end position="102"/>
    </location>
</feature>
<evidence type="ECO:0008006" key="7">
    <source>
        <dbReference type="Google" id="ProtNLM"/>
    </source>
</evidence>
<evidence type="ECO:0000256" key="1">
    <source>
        <dbReference type="ARBA" id="ARBA00004370"/>
    </source>
</evidence>
<proteinExistence type="predicted"/>